<dbReference type="OrthoDB" id="3298516at2"/>
<evidence type="ECO:0000313" key="2">
    <source>
        <dbReference type="Proteomes" id="UP000295431"/>
    </source>
</evidence>
<comment type="caution">
    <text evidence="1">The sequence shown here is derived from an EMBL/GenBank/DDBJ whole genome shotgun (WGS) entry which is preliminary data.</text>
</comment>
<keyword evidence="2" id="KW-1185">Reference proteome</keyword>
<proteinExistence type="predicted"/>
<gene>
    <name evidence="1" type="ORF">E1284_02520</name>
</gene>
<dbReference type="RefSeq" id="WP_131936593.1">
    <property type="nucleotide sequence ID" value="NZ_BAAAMX010000034.1"/>
</dbReference>
<name>A0A4R4PE08_9ACTN</name>
<accession>A0A4R4PE08</accession>
<protein>
    <submittedName>
        <fullName evidence="1">Uncharacterized protein</fullName>
    </submittedName>
</protein>
<reference evidence="1 2" key="1">
    <citation type="submission" date="2019-03" db="EMBL/GenBank/DDBJ databases">
        <title>Draft genome sequences of novel Actinobacteria.</title>
        <authorList>
            <person name="Sahin N."/>
            <person name="Ay H."/>
            <person name="Saygin H."/>
        </authorList>
    </citation>
    <scope>NUCLEOTIDE SEQUENCE [LARGE SCALE GENOMIC DNA]</scope>
    <source>
        <strain evidence="1 2">DSM 45347</strain>
    </source>
</reference>
<dbReference type="EMBL" id="SMJW01000006">
    <property type="protein sequence ID" value="TDC19710.1"/>
    <property type="molecule type" value="Genomic_DNA"/>
</dbReference>
<sequence length="131" mass="14380">MRYLAGSFAAGALRRGKGIEQLLSAFEEEGRRGLRYACIWPANRHHGFVVRLYVVEEVEGLPIDEFGAFYEDEYGDGAETVGETASAEAAITLAERKLAAAAGRWVNQGVLADEYHDYVGCGRPLGDWKPV</sequence>
<dbReference type="AlphaFoldDB" id="A0A4R4PE08"/>
<dbReference type="Proteomes" id="UP000295431">
    <property type="component" value="Unassembled WGS sequence"/>
</dbReference>
<organism evidence="1 2">
    <name type="scientific">Actinomadura bangladeshensis</name>
    <dbReference type="NCBI Taxonomy" id="453573"/>
    <lineage>
        <taxon>Bacteria</taxon>
        <taxon>Bacillati</taxon>
        <taxon>Actinomycetota</taxon>
        <taxon>Actinomycetes</taxon>
        <taxon>Streptosporangiales</taxon>
        <taxon>Thermomonosporaceae</taxon>
        <taxon>Actinomadura</taxon>
    </lineage>
</organism>
<evidence type="ECO:0000313" key="1">
    <source>
        <dbReference type="EMBL" id="TDC19710.1"/>
    </source>
</evidence>